<protein>
    <submittedName>
        <fullName evidence="4">ATP phosphoribosyltransferase regulatory subunit</fullName>
    </submittedName>
</protein>
<reference evidence="4" key="2">
    <citation type="submission" date="2018-06" db="EMBL/GenBank/DDBJ databases">
        <authorList>
            <consortium name="Pathogen Informatics"/>
            <person name="Doyle S."/>
        </authorList>
    </citation>
    <scope>NUCLEOTIDE SEQUENCE [LARGE SCALE GENOMIC DNA]</scope>
    <source>
        <strain evidence="4">NCTC12218</strain>
    </source>
</reference>
<feature type="domain" description="Class II Histidinyl-tRNA synthetase (HisRS)-like catalytic core" evidence="1">
    <location>
        <begin position="14"/>
        <end position="264"/>
    </location>
</feature>
<name>A0A7Z7QMR9_STASC</name>
<reference evidence="3 6" key="1">
    <citation type="submission" date="2018-01" db="EMBL/GenBank/DDBJ databases">
        <title>Complete genome sequence of Staphylococcus Scheliferi isolated from human.</title>
        <authorList>
            <person name="Abouelkhair M.A."/>
            <person name="Bemis D.A."/>
            <person name="Kania S.A."/>
        </authorList>
    </citation>
    <scope>NUCLEOTIDE SEQUENCE [LARGE SCALE GENOMIC DNA]</scope>
    <source>
        <strain evidence="3 6">ATCC 43808</strain>
    </source>
</reference>
<dbReference type="EMBL" id="LR962863">
    <property type="protein sequence ID" value="CAD7358757.1"/>
    <property type="molecule type" value="Genomic_DNA"/>
</dbReference>
<keyword evidence="4" id="KW-0808">Transferase</keyword>
<evidence type="ECO:0000313" key="3">
    <source>
        <dbReference type="EMBL" id="NHA33904.1"/>
    </source>
</evidence>
<dbReference type="SUPFAM" id="SSF55681">
    <property type="entry name" value="Class II aaRS and biotin synthetases"/>
    <property type="match status" value="1"/>
</dbReference>
<dbReference type="RefSeq" id="WP_016426048.1">
    <property type="nucleotide sequence ID" value="NZ_CABKRV010000002.1"/>
</dbReference>
<organism evidence="4">
    <name type="scientific">Staphylococcus schleiferi</name>
    <dbReference type="NCBI Taxonomy" id="1295"/>
    <lineage>
        <taxon>Bacteria</taxon>
        <taxon>Bacillati</taxon>
        <taxon>Bacillota</taxon>
        <taxon>Bacilli</taxon>
        <taxon>Bacillales</taxon>
        <taxon>Staphylococcaceae</taxon>
        <taxon>Staphylococcus</taxon>
    </lineage>
</organism>
<evidence type="ECO:0000313" key="6">
    <source>
        <dbReference type="Proteomes" id="UP000572988"/>
    </source>
</evidence>
<dbReference type="Proteomes" id="UP000572988">
    <property type="component" value="Unassembled WGS sequence"/>
</dbReference>
<keyword evidence="6" id="KW-1185">Reference proteome</keyword>
<sequence>MMHPLILDKEKELQFLNIAESRNFELIDTPFIETLVWETLSSDDLKQMSERSVWQSGSQLYALRNDFTDQLVRYYQDYPLQHRAVAYAGSIVRNQHVCTQLGLEYYQPSIQEIHETFETFKLYIEQCLEDQIQYVVIGHYQLTDLLLSDVQHDTQLLTWIAQRNISELKSALGLSHPIVQLLLTPTHQQLSLLNSLFPSDHYILRSLNRWHTYFKSLGITPIHLDMTPQPPRSYYKGAFIHAHLKKSNLTLTGGYYKDTLEGFGLGLTL</sequence>
<evidence type="ECO:0000313" key="2">
    <source>
        <dbReference type="EMBL" id="CAD7358757.1"/>
    </source>
</evidence>
<dbReference type="NCBIfam" id="NF008947">
    <property type="entry name" value="PRK12294.1"/>
    <property type="match status" value="1"/>
</dbReference>
<dbReference type="GO" id="GO:0140096">
    <property type="term" value="F:catalytic activity, acting on a protein"/>
    <property type="evidence" value="ECO:0007669"/>
    <property type="project" value="UniProtKB-ARBA"/>
</dbReference>
<dbReference type="AlphaFoldDB" id="A0A7Z7QMR9"/>
<dbReference type="Gene3D" id="3.30.930.10">
    <property type="entry name" value="Bira Bifunctional Protein, Domain 2"/>
    <property type="match status" value="1"/>
</dbReference>
<dbReference type="Pfam" id="PF13393">
    <property type="entry name" value="tRNA-synt_His"/>
    <property type="match status" value="1"/>
</dbReference>
<dbReference type="Proteomes" id="UP000264146">
    <property type="component" value="Chromosome"/>
</dbReference>
<dbReference type="InterPro" id="IPR041715">
    <property type="entry name" value="HisRS-like_core"/>
</dbReference>
<dbReference type="InterPro" id="IPR045864">
    <property type="entry name" value="aa-tRNA-synth_II/BPL/LPL"/>
</dbReference>
<gene>
    <name evidence="4" type="primary">hisZ</name>
    <name evidence="3" type="ORF">C1O36_05080</name>
    <name evidence="4" type="ORF">NCTC12218_00341</name>
</gene>
<dbReference type="EMBL" id="UHEF01000001">
    <property type="protein sequence ID" value="SUM86654.1"/>
    <property type="molecule type" value="Genomic_DNA"/>
</dbReference>
<evidence type="ECO:0000313" key="5">
    <source>
        <dbReference type="Proteomes" id="UP000264146"/>
    </source>
</evidence>
<dbReference type="GO" id="GO:0016757">
    <property type="term" value="F:glycosyltransferase activity"/>
    <property type="evidence" value="ECO:0007669"/>
    <property type="project" value="UniProtKB-KW"/>
</dbReference>
<dbReference type="GeneID" id="93789087"/>
<dbReference type="EMBL" id="POVK01000013">
    <property type="protein sequence ID" value="NHA33904.1"/>
    <property type="molecule type" value="Genomic_DNA"/>
</dbReference>
<accession>A0A7Z7QMR9</accession>
<evidence type="ECO:0000313" key="4">
    <source>
        <dbReference type="EMBL" id="SUM86654.1"/>
    </source>
</evidence>
<keyword evidence="4" id="KW-0328">Glycosyltransferase</keyword>
<proteinExistence type="predicted"/>
<evidence type="ECO:0000259" key="1">
    <source>
        <dbReference type="Pfam" id="PF13393"/>
    </source>
</evidence>
<reference evidence="2 5" key="3">
    <citation type="submission" date="2020-11" db="EMBL/GenBank/DDBJ databases">
        <authorList>
            <consortium name="Pathogen Informatics"/>
        </authorList>
    </citation>
    <scope>NUCLEOTIDE SEQUENCE [LARGE SCALE GENOMIC DNA]</scope>
    <source>
        <strain evidence="2 5">NCTC12218</strain>
    </source>
</reference>